<keyword evidence="1" id="KW-0472">Membrane</keyword>
<organism evidence="2 3">
    <name type="scientific">Liquorilactobacillus hordei DSM 19519</name>
    <dbReference type="NCBI Taxonomy" id="1423759"/>
    <lineage>
        <taxon>Bacteria</taxon>
        <taxon>Bacillati</taxon>
        <taxon>Bacillota</taxon>
        <taxon>Bacilli</taxon>
        <taxon>Lactobacillales</taxon>
        <taxon>Lactobacillaceae</taxon>
        <taxon>Liquorilactobacillus</taxon>
    </lineage>
</organism>
<keyword evidence="1" id="KW-0812">Transmembrane</keyword>
<dbReference type="Gene3D" id="2.115.10.20">
    <property type="entry name" value="Glycosyl hydrolase domain, family 43"/>
    <property type="match status" value="1"/>
</dbReference>
<dbReference type="STRING" id="1423759.FC92_GL000652"/>
<reference evidence="2 3" key="1">
    <citation type="journal article" date="2015" name="Genome Announc.">
        <title>Expanding the biotechnology potential of lactobacilli through comparative genomics of 213 strains and associated genera.</title>
        <authorList>
            <person name="Sun Z."/>
            <person name="Harris H.M."/>
            <person name="McCann A."/>
            <person name="Guo C."/>
            <person name="Argimon S."/>
            <person name="Zhang W."/>
            <person name="Yang X."/>
            <person name="Jeffery I.B."/>
            <person name="Cooney J.C."/>
            <person name="Kagawa T.F."/>
            <person name="Liu W."/>
            <person name="Song Y."/>
            <person name="Salvetti E."/>
            <person name="Wrobel A."/>
            <person name="Rasinkangas P."/>
            <person name="Parkhill J."/>
            <person name="Rea M.C."/>
            <person name="O'Sullivan O."/>
            <person name="Ritari J."/>
            <person name="Douillard F.P."/>
            <person name="Paul Ross R."/>
            <person name="Yang R."/>
            <person name="Briner A.E."/>
            <person name="Felis G.E."/>
            <person name="de Vos W.M."/>
            <person name="Barrangou R."/>
            <person name="Klaenhammer T.R."/>
            <person name="Caufield P.W."/>
            <person name="Cui Y."/>
            <person name="Zhang H."/>
            <person name="O'Toole P.W."/>
        </authorList>
    </citation>
    <scope>NUCLEOTIDE SEQUENCE [LARGE SCALE GENOMIC DNA]</scope>
    <source>
        <strain evidence="2 3">DSM 19519</strain>
    </source>
</reference>
<gene>
    <name evidence="2" type="ORF">FC92_GL000652</name>
</gene>
<comment type="caution">
    <text evidence="2">The sequence shown here is derived from an EMBL/GenBank/DDBJ whole genome shotgun (WGS) entry which is preliminary data.</text>
</comment>
<name>A0A0R1MKW6_9LACO</name>
<keyword evidence="3" id="KW-1185">Reference proteome</keyword>
<proteinExistence type="predicted"/>
<accession>A0A0R1MKW6</accession>
<feature type="transmembrane region" description="Helical" evidence="1">
    <location>
        <begin position="6"/>
        <end position="27"/>
    </location>
</feature>
<dbReference type="EMBL" id="AZDX01000002">
    <property type="protein sequence ID" value="KRL08137.1"/>
    <property type="molecule type" value="Genomic_DNA"/>
</dbReference>
<dbReference type="AlphaFoldDB" id="A0A0R1MKW6"/>
<evidence type="ECO:0000313" key="3">
    <source>
        <dbReference type="Proteomes" id="UP000051448"/>
    </source>
</evidence>
<sequence>MEELGLFRKIGIGIIIFIVGLFLYVNLSKKTTITVNFVDENGTKLLVNSVKYYGVPHTLLGSKQLEKKVPGYTPTKSFIFFNNKNRKITLKFKSKNYKKEFSDFNKAKYVAATFQPMTVTAKNGFQSDPYNTARTYNGKKTGKDSLRLIYSNDGVKWKKLHVSYPRLNVRDPSIVKIHGYWYIVYTKGLVRTKDFKHWEKIKWPHSKIFVNHFEWAPEFFKDAKGKYHIIMAGRSTTTGNFQLYVSDFNKENGHILNNWKSITGTNLPNNMIDGNLTYHNGKYVLFYKNEDVETNKLTRATADNYLGPYKSETLNVDLKGYDGSEGLEAILSGNTTRLYVDTYKFNKSGQTIYDGVHYTKENGQKNTWTKLSPIKAPFIVRHFGILRTK</sequence>
<evidence type="ECO:0000313" key="2">
    <source>
        <dbReference type="EMBL" id="KRL08137.1"/>
    </source>
</evidence>
<dbReference type="InterPro" id="IPR023296">
    <property type="entry name" value="Glyco_hydro_beta-prop_sf"/>
</dbReference>
<protein>
    <submittedName>
        <fullName evidence="2">Uncharacterized protein</fullName>
    </submittedName>
</protein>
<dbReference type="PATRIC" id="fig|1423759.3.peg.692"/>
<dbReference type="SUPFAM" id="SSF75005">
    <property type="entry name" value="Arabinanase/levansucrase/invertase"/>
    <property type="match status" value="1"/>
</dbReference>
<keyword evidence="1" id="KW-1133">Transmembrane helix</keyword>
<evidence type="ECO:0000256" key="1">
    <source>
        <dbReference type="SAM" id="Phobius"/>
    </source>
</evidence>
<dbReference type="Proteomes" id="UP000051448">
    <property type="component" value="Unassembled WGS sequence"/>
</dbReference>